<feature type="transmembrane region" description="Helical" evidence="8">
    <location>
        <begin position="182"/>
        <end position="201"/>
    </location>
</feature>
<dbReference type="NCBIfam" id="NF009070">
    <property type="entry name" value="PRK12405.1"/>
    <property type="match status" value="1"/>
</dbReference>
<comment type="similarity">
    <text evidence="8">Belongs to the NqrDE/RnfAE family.</text>
</comment>
<keyword evidence="7 8" id="KW-0472">Membrane</keyword>
<dbReference type="InterPro" id="IPR010968">
    <property type="entry name" value="RnfE"/>
</dbReference>
<evidence type="ECO:0000256" key="6">
    <source>
        <dbReference type="ARBA" id="ARBA00022989"/>
    </source>
</evidence>
<dbReference type="PIRSF" id="PIRSF006102">
    <property type="entry name" value="NQR_DE"/>
    <property type="match status" value="1"/>
</dbReference>
<feature type="transmembrane region" description="Helical" evidence="8">
    <location>
        <begin position="124"/>
        <end position="144"/>
    </location>
</feature>
<protein>
    <recommendedName>
        <fullName evidence="8">Ion-translocating oxidoreductase complex subunit E</fullName>
        <ecNumber evidence="8">7.-.-.-</ecNumber>
    </recommendedName>
    <alternativeName>
        <fullName evidence="8">Rnf electron transport complex subunit E</fullName>
    </alternativeName>
</protein>
<dbReference type="PANTHER" id="PTHR30586">
    <property type="entry name" value="ELECTRON TRANSPORT COMPLEX PROTEIN RNFE"/>
    <property type="match status" value="1"/>
</dbReference>
<dbReference type="PANTHER" id="PTHR30586:SF0">
    <property type="entry name" value="ION-TRANSLOCATING OXIDOREDUCTASE COMPLEX SUBUNIT E"/>
    <property type="match status" value="1"/>
</dbReference>
<dbReference type="Pfam" id="PF02508">
    <property type="entry name" value="Rnf-Nqr"/>
    <property type="match status" value="1"/>
</dbReference>
<feature type="transmembrane region" description="Helical" evidence="8">
    <location>
        <begin position="68"/>
        <end position="86"/>
    </location>
</feature>
<keyword evidence="3 8" id="KW-0812">Transmembrane</keyword>
<dbReference type="KEGG" id="slac:SKTS_11570"/>
<name>A0A6F8VAU6_9PROT</name>
<comment type="subcellular location">
    <subcellularLocation>
        <location evidence="8">Cell inner membrane</location>
        <topology evidence="8">Multi-pass membrane protein</topology>
    </subcellularLocation>
    <subcellularLocation>
        <location evidence="1">Endomembrane system</location>
        <topology evidence="1">Multi-pass membrane protein</topology>
    </subcellularLocation>
</comment>
<dbReference type="EC" id="7.-.-.-" evidence="8"/>
<dbReference type="EMBL" id="AP022853">
    <property type="protein sequence ID" value="BCB26271.1"/>
    <property type="molecule type" value="Genomic_DNA"/>
</dbReference>
<dbReference type="InterPro" id="IPR003667">
    <property type="entry name" value="NqrDE/RnfAE"/>
</dbReference>
<evidence type="ECO:0000313" key="9">
    <source>
        <dbReference type="EMBL" id="BCB26271.1"/>
    </source>
</evidence>
<evidence type="ECO:0000256" key="3">
    <source>
        <dbReference type="ARBA" id="ARBA00022692"/>
    </source>
</evidence>
<evidence type="ECO:0000256" key="4">
    <source>
        <dbReference type="ARBA" id="ARBA00022967"/>
    </source>
</evidence>
<feature type="transmembrane region" description="Helical" evidence="8">
    <location>
        <begin position="93"/>
        <end position="112"/>
    </location>
</feature>
<comment type="subunit">
    <text evidence="8">The complex is composed of six subunits: RnfA, RnfB, RnfC, RnfD, RnfE and RnfG.</text>
</comment>
<reference evidence="10" key="1">
    <citation type="submission" date="2020-03" db="EMBL/GenBank/DDBJ databases">
        <title>Complete genome sequence of sulfur-oxidizing bacterium skT11.</title>
        <authorList>
            <person name="Kanda M."/>
            <person name="Kojima H."/>
            <person name="Fukui M."/>
        </authorList>
    </citation>
    <scope>NUCLEOTIDE SEQUENCE [LARGE SCALE GENOMIC DNA]</scope>
    <source>
        <strain evidence="10">skT11</strain>
    </source>
</reference>
<keyword evidence="6 8" id="KW-1133">Transmembrane helix</keyword>
<keyword evidence="8" id="KW-1003">Cell membrane</keyword>
<organism evidence="9 10">
    <name type="scientific">Sulfurimicrobium lacus</name>
    <dbReference type="NCBI Taxonomy" id="2715678"/>
    <lineage>
        <taxon>Bacteria</taxon>
        <taxon>Pseudomonadati</taxon>
        <taxon>Pseudomonadota</taxon>
        <taxon>Betaproteobacteria</taxon>
        <taxon>Nitrosomonadales</taxon>
        <taxon>Sulfuricellaceae</taxon>
        <taxon>Sulfurimicrobium</taxon>
    </lineage>
</organism>
<evidence type="ECO:0000256" key="1">
    <source>
        <dbReference type="ARBA" id="ARBA00004127"/>
    </source>
</evidence>
<keyword evidence="5 8" id="KW-0249">Electron transport</keyword>
<gene>
    <name evidence="8" type="primary">rnfE</name>
    <name evidence="9" type="ORF">SKTS_11570</name>
</gene>
<evidence type="ECO:0000256" key="7">
    <source>
        <dbReference type="ARBA" id="ARBA00023136"/>
    </source>
</evidence>
<dbReference type="GO" id="GO:0005886">
    <property type="term" value="C:plasma membrane"/>
    <property type="evidence" value="ECO:0007669"/>
    <property type="project" value="UniProtKB-SubCell"/>
</dbReference>
<keyword evidence="10" id="KW-1185">Reference proteome</keyword>
<accession>A0A6F8VAU6</accession>
<feature type="transmembrane region" description="Helical" evidence="8">
    <location>
        <begin position="21"/>
        <end position="48"/>
    </location>
</feature>
<dbReference type="RefSeq" id="WP_173061690.1">
    <property type="nucleotide sequence ID" value="NZ_AP022853.1"/>
</dbReference>
<dbReference type="Proteomes" id="UP000502260">
    <property type="component" value="Chromosome"/>
</dbReference>
<dbReference type="HAMAP" id="MF_00478">
    <property type="entry name" value="RsxE_RnfE"/>
    <property type="match status" value="1"/>
</dbReference>
<proteinExistence type="inferred from homology"/>
<evidence type="ECO:0000256" key="2">
    <source>
        <dbReference type="ARBA" id="ARBA00022448"/>
    </source>
</evidence>
<keyword evidence="8" id="KW-0997">Cell inner membrane</keyword>
<keyword evidence="2 8" id="KW-0813">Transport</keyword>
<dbReference type="GO" id="GO:0022900">
    <property type="term" value="P:electron transport chain"/>
    <property type="evidence" value="ECO:0007669"/>
    <property type="project" value="UniProtKB-UniRule"/>
</dbReference>
<dbReference type="GO" id="GO:0012505">
    <property type="term" value="C:endomembrane system"/>
    <property type="evidence" value="ECO:0007669"/>
    <property type="project" value="UniProtKB-SubCell"/>
</dbReference>
<keyword evidence="4 8" id="KW-1278">Translocase</keyword>
<dbReference type="AlphaFoldDB" id="A0A6F8VAU6"/>
<sequence length="231" mass="24178">MSYKEIVWNGLWKNNVGLVQLLGLCPLLAVTTSVVNGVGLGLATTFVMTMSNGIVSLARKVVPGEVRIPVFILIIAALVTLTDLAMNAYVHHLYLVLGIYIPLIVANCSVLGRTEVFAAKNPVLPSLVDGLMMGIGATIVLGVLGGIREVFGQGTLFSGINMVFGEAAKSWVITVVPDYEGMLYAVLPPGAFLGLGAMLAIKNWISLRGSSKAVPAGDQTVNGLDSAAVLP</sequence>
<evidence type="ECO:0000256" key="5">
    <source>
        <dbReference type="ARBA" id="ARBA00022982"/>
    </source>
</evidence>
<evidence type="ECO:0000256" key="8">
    <source>
        <dbReference type="HAMAP-Rule" id="MF_00478"/>
    </source>
</evidence>
<comment type="function">
    <text evidence="8">Part of a membrane-bound complex that couples electron transfer with translocation of ions across the membrane.</text>
</comment>
<dbReference type="NCBIfam" id="TIGR01948">
    <property type="entry name" value="rnfE"/>
    <property type="match status" value="1"/>
</dbReference>
<evidence type="ECO:0000313" key="10">
    <source>
        <dbReference type="Proteomes" id="UP000502260"/>
    </source>
</evidence>